<dbReference type="PANTHER" id="PTHR13085">
    <property type="entry name" value="MICROSOMAL SIGNAL PEPTIDASE 25 KDA SUBUNIT"/>
    <property type="match status" value="1"/>
</dbReference>
<dbReference type="InterPro" id="IPR009582">
    <property type="entry name" value="Spc2/SPCS2"/>
</dbReference>
<feature type="transmembrane region" description="Helical" evidence="9">
    <location>
        <begin position="90"/>
        <end position="109"/>
    </location>
</feature>
<evidence type="ECO:0000256" key="3">
    <source>
        <dbReference type="ARBA" id="ARBA00017057"/>
    </source>
</evidence>
<evidence type="ECO:0000256" key="1">
    <source>
        <dbReference type="ARBA" id="ARBA00004477"/>
    </source>
</evidence>
<dbReference type="Proteomes" id="UP001341281">
    <property type="component" value="Chromosome 07"/>
</dbReference>
<dbReference type="GO" id="GO:0006465">
    <property type="term" value="P:signal peptide processing"/>
    <property type="evidence" value="ECO:0007669"/>
    <property type="project" value="UniProtKB-UniRule"/>
</dbReference>
<dbReference type="GO" id="GO:0008233">
    <property type="term" value="F:peptidase activity"/>
    <property type="evidence" value="ECO:0007669"/>
    <property type="project" value="UniProtKB-UniRule"/>
</dbReference>
<evidence type="ECO:0000313" key="10">
    <source>
        <dbReference type="EMBL" id="WVZ85819.1"/>
    </source>
</evidence>
<evidence type="ECO:0000256" key="6">
    <source>
        <dbReference type="ARBA" id="ARBA00022989"/>
    </source>
</evidence>
<evidence type="ECO:0000256" key="5">
    <source>
        <dbReference type="ARBA" id="ARBA00022824"/>
    </source>
</evidence>
<dbReference type="GO" id="GO:0005787">
    <property type="term" value="C:signal peptidase complex"/>
    <property type="evidence" value="ECO:0007669"/>
    <property type="project" value="UniProtKB-UniRule"/>
</dbReference>
<evidence type="ECO:0000256" key="8">
    <source>
        <dbReference type="ARBA" id="ARBA00045608"/>
    </source>
</evidence>
<dbReference type="AlphaFoldDB" id="A0AAQ3U6J8"/>
<keyword evidence="5 9" id="KW-0256">Endoplasmic reticulum</keyword>
<evidence type="ECO:0000256" key="7">
    <source>
        <dbReference type="ARBA" id="ARBA00023136"/>
    </source>
</evidence>
<keyword evidence="11" id="KW-1185">Reference proteome</keyword>
<evidence type="ECO:0000256" key="9">
    <source>
        <dbReference type="RuleBase" id="RU368033"/>
    </source>
</evidence>
<organism evidence="10 11">
    <name type="scientific">Paspalum notatum var. saurae</name>
    <dbReference type="NCBI Taxonomy" id="547442"/>
    <lineage>
        <taxon>Eukaryota</taxon>
        <taxon>Viridiplantae</taxon>
        <taxon>Streptophyta</taxon>
        <taxon>Embryophyta</taxon>
        <taxon>Tracheophyta</taxon>
        <taxon>Spermatophyta</taxon>
        <taxon>Magnoliopsida</taxon>
        <taxon>Liliopsida</taxon>
        <taxon>Poales</taxon>
        <taxon>Poaceae</taxon>
        <taxon>PACMAD clade</taxon>
        <taxon>Panicoideae</taxon>
        <taxon>Andropogonodae</taxon>
        <taxon>Paspaleae</taxon>
        <taxon>Paspalinae</taxon>
        <taxon>Paspalum</taxon>
    </lineage>
</organism>
<dbReference type="EMBL" id="CP144751">
    <property type="protein sequence ID" value="WVZ85819.1"/>
    <property type="molecule type" value="Genomic_DNA"/>
</dbReference>
<gene>
    <name evidence="10" type="ORF">U9M48_032687</name>
</gene>
<name>A0AAQ3U6J8_PASNO</name>
<comment type="subcellular location">
    <subcellularLocation>
        <location evidence="1 9">Endoplasmic reticulum membrane</location>
        <topology evidence="1 9">Multi-pass membrane protein</topology>
    </subcellularLocation>
</comment>
<comment type="function">
    <text evidence="8 9">Component of the signal peptidase complex (SPC) which catalyzes the cleavage of N-terminal signal sequences from nascent proteins as they are translocated into the lumen of the endoplasmic reticulum. Enhances the enzymatic activity of SPC and facilitates the interactions between different components of the translocation site.</text>
</comment>
<protein>
    <recommendedName>
        <fullName evidence="3 9">Signal peptidase complex subunit 2</fullName>
    </recommendedName>
</protein>
<reference evidence="10 11" key="1">
    <citation type="submission" date="2024-02" db="EMBL/GenBank/DDBJ databases">
        <title>High-quality chromosome-scale genome assembly of Pensacola bahiagrass (Paspalum notatum Flugge var. saurae).</title>
        <authorList>
            <person name="Vega J.M."/>
            <person name="Podio M."/>
            <person name="Orjuela J."/>
            <person name="Siena L.A."/>
            <person name="Pessino S.C."/>
            <person name="Combes M.C."/>
            <person name="Mariac C."/>
            <person name="Albertini E."/>
            <person name="Pupilli F."/>
            <person name="Ortiz J.P.A."/>
            <person name="Leblanc O."/>
        </authorList>
    </citation>
    <scope>NUCLEOTIDE SEQUENCE [LARGE SCALE GENOMIC DNA]</scope>
    <source>
        <strain evidence="10">R1</strain>
        <tissue evidence="10">Leaf</tissue>
    </source>
</reference>
<evidence type="ECO:0000313" key="11">
    <source>
        <dbReference type="Proteomes" id="UP001341281"/>
    </source>
</evidence>
<dbReference type="GO" id="GO:0045047">
    <property type="term" value="P:protein targeting to ER"/>
    <property type="evidence" value="ECO:0007669"/>
    <property type="project" value="TreeGrafter"/>
</dbReference>
<keyword evidence="6 9" id="KW-1133">Transmembrane helix</keyword>
<dbReference type="Pfam" id="PF06703">
    <property type="entry name" value="SPC25"/>
    <property type="match status" value="1"/>
</dbReference>
<sequence length="203" mass="22421">MASDGAAATPAKATPKKANLLDPHSIKHLLDETISDVVKSKGYTEDTRLGNLKLGIGAAVIAVALLAQFYPKKFPQNREFLLGCIALYPFFFTGCVDTYVVLNVVLLILSYTKEKDAILFTHPPAGSFNSTGLIIFSKLPRFSDMYTLIIASADPQSISANKPVHFTKSVTKWFTKEGILVEGLFWKDVEKLIDDYNSERKSK</sequence>
<evidence type="ECO:0000256" key="4">
    <source>
        <dbReference type="ARBA" id="ARBA00022692"/>
    </source>
</evidence>
<dbReference type="PANTHER" id="PTHR13085:SF0">
    <property type="entry name" value="SIGNAL PEPTIDASE COMPLEX SUBUNIT 2"/>
    <property type="match status" value="1"/>
</dbReference>
<keyword evidence="7 9" id="KW-0472">Membrane</keyword>
<proteinExistence type="inferred from homology"/>
<comment type="similarity">
    <text evidence="2 9">Belongs to the SPCS2 family.</text>
</comment>
<evidence type="ECO:0000256" key="2">
    <source>
        <dbReference type="ARBA" id="ARBA00007324"/>
    </source>
</evidence>
<feature type="transmembrane region" description="Helical" evidence="9">
    <location>
        <begin position="49"/>
        <end position="70"/>
    </location>
</feature>
<keyword evidence="4 9" id="KW-0812">Transmembrane</keyword>
<accession>A0AAQ3U6J8</accession>